<reference evidence="4 5" key="1">
    <citation type="submission" date="2016-10" db="EMBL/GenBank/DDBJ databases">
        <authorList>
            <person name="de Groot N.N."/>
        </authorList>
    </citation>
    <scope>NUCLEOTIDE SEQUENCE [LARGE SCALE GENOMIC DNA]</scope>
    <source>
        <strain evidence="4 5">Nl18</strain>
    </source>
</reference>
<sequence>MPDEVAFSPRGTGEVPVITQITQLEILDWESVLAADAATVGGKAWHLARLKQLGLPVPEGVVIPAGWRPLHDDEAIPPAIPPELSAALQKALATRGWLNQPLAVRSSAAGEDSATASFAGIYRTCLNVCGIEQVQLAVREVWASLSSPTAIAYRQRLNQDASMPGMAVIVMPLLPAIASGIAFTCDPITGRDDRLVIHAQWGLGESLVGGQATGDEYVFAEDLLDDHWVLLHEQIGSKAAKAVARQEGGTTMVATSAAEATGSVLSSDQALALAELLRDAAVALDFTHPFYDLEWVWDGEQFWLTQARSVTARPHYTYPALQTQPTYWTRGNTCEVVPEPLSPIDWCNARRLVNELLTQGYILAGYPLLPGLQRAGLFHGRLYLQLSLLQWEVFDALGVIPKLTNALIGGKQPEITLPPASPGDGFTRLRRAVRYMLRSPGQRRRGQRAVERAMAEGAQWRKESLPEDAAGLRAEILHHFHVARSAVDLFFLQGSGGGSLAMLVEQLDKCFPGEGYALATALLAGGEPSVTACQSYELMALARLWRENKESVEASSHPLHSENPKFQGAFNEFLERYGHRGLYESYFRNPRWREAPEYLLSQLEQLAEVDEAALRARQKAAVTEALARIRSGVPFWKRIFILKLAKAATQECNQREAARSALTALMEPGRHLLLAAGRYLVEQGVLVQEADIFQLMLSEILRVLDSDIPETGVKARVSERNRLFEQWSREAAPDVLVEASRYSRQEWQAHESATTSATASNNSRRYQGIPTGTGLARGKARLLLHPADGYKLQQGDILVASSTDPGWTPLFLRAAGLVVETGGYLSHGAIVAREFAIPAVVNLTGVLAELKDGDMVEVDGMSGGVTLLERNGQ</sequence>
<dbReference type="InterPro" id="IPR002192">
    <property type="entry name" value="PPDK_AMP/ATP-bd"/>
</dbReference>
<evidence type="ECO:0000313" key="5">
    <source>
        <dbReference type="Proteomes" id="UP000183898"/>
    </source>
</evidence>
<organism evidence="4 5">
    <name type="scientific">Nitrosospira multiformis</name>
    <dbReference type="NCBI Taxonomy" id="1231"/>
    <lineage>
        <taxon>Bacteria</taxon>
        <taxon>Pseudomonadati</taxon>
        <taxon>Pseudomonadota</taxon>
        <taxon>Betaproteobacteria</taxon>
        <taxon>Nitrosomonadales</taxon>
        <taxon>Nitrosomonadaceae</taxon>
        <taxon>Nitrosospira</taxon>
    </lineage>
</organism>
<feature type="domain" description="PEP-utilising enzyme mobile" evidence="2">
    <location>
        <begin position="793"/>
        <end position="863"/>
    </location>
</feature>
<dbReference type="Gene3D" id="3.30.1490.20">
    <property type="entry name" value="ATP-grasp fold, A domain"/>
    <property type="match status" value="2"/>
</dbReference>
<feature type="region of interest" description="Disordered" evidence="1">
    <location>
        <begin position="749"/>
        <end position="770"/>
    </location>
</feature>
<keyword evidence="4" id="KW-0808">Transferase</keyword>
<dbReference type="InterPro" id="IPR008279">
    <property type="entry name" value="PEP-util_enz_mobile_dom"/>
</dbReference>
<evidence type="ECO:0000259" key="2">
    <source>
        <dbReference type="Pfam" id="PF00391"/>
    </source>
</evidence>
<evidence type="ECO:0000256" key="1">
    <source>
        <dbReference type="SAM" id="MobiDB-lite"/>
    </source>
</evidence>
<dbReference type="Pfam" id="PF00391">
    <property type="entry name" value="PEP-utilizers"/>
    <property type="match status" value="1"/>
</dbReference>
<proteinExistence type="predicted"/>
<dbReference type="InterPro" id="IPR051549">
    <property type="entry name" value="PEP_Utilizing_Enz"/>
</dbReference>
<feature type="domain" description="Pyruvate phosphate dikinase AMP/ATP-binding" evidence="3">
    <location>
        <begin position="80"/>
        <end position="314"/>
    </location>
</feature>
<evidence type="ECO:0000259" key="3">
    <source>
        <dbReference type="Pfam" id="PF01326"/>
    </source>
</evidence>
<dbReference type="PANTHER" id="PTHR43615:SF1">
    <property type="entry name" value="PPDK_N DOMAIN-CONTAINING PROTEIN"/>
    <property type="match status" value="1"/>
</dbReference>
<dbReference type="InterPro" id="IPR013815">
    <property type="entry name" value="ATP_grasp_subdomain_1"/>
</dbReference>
<dbReference type="AlphaFoldDB" id="A0A1H8NIM3"/>
<dbReference type="Gene3D" id="3.50.30.10">
    <property type="entry name" value="Phosphohistidine domain"/>
    <property type="match status" value="1"/>
</dbReference>
<dbReference type="SUPFAM" id="SSF56059">
    <property type="entry name" value="Glutathione synthetase ATP-binding domain-like"/>
    <property type="match status" value="1"/>
</dbReference>
<dbReference type="PANTHER" id="PTHR43615">
    <property type="entry name" value="PHOSPHOENOLPYRUVATE SYNTHASE-RELATED"/>
    <property type="match status" value="1"/>
</dbReference>
<dbReference type="Pfam" id="PF01326">
    <property type="entry name" value="PPDK_N"/>
    <property type="match status" value="1"/>
</dbReference>
<keyword evidence="4" id="KW-0418">Kinase</keyword>
<accession>A0A1H8NIM3</accession>
<dbReference type="SUPFAM" id="SSF52009">
    <property type="entry name" value="Phosphohistidine domain"/>
    <property type="match status" value="1"/>
</dbReference>
<evidence type="ECO:0000313" key="4">
    <source>
        <dbReference type="EMBL" id="SEO29470.1"/>
    </source>
</evidence>
<dbReference type="EMBL" id="FOCT01000016">
    <property type="protein sequence ID" value="SEO29470.1"/>
    <property type="molecule type" value="Genomic_DNA"/>
</dbReference>
<dbReference type="InterPro" id="IPR036637">
    <property type="entry name" value="Phosphohistidine_dom_sf"/>
</dbReference>
<name>A0A1H8NIM3_9PROT</name>
<dbReference type="GO" id="GO:0016301">
    <property type="term" value="F:kinase activity"/>
    <property type="evidence" value="ECO:0007669"/>
    <property type="project" value="UniProtKB-KW"/>
</dbReference>
<dbReference type="Gene3D" id="3.30.470.20">
    <property type="entry name" value="ATP-grasp fold, B domain"/>
    <property type="match status" value="1"/>
</dbReference>
<dbReference type="GO" id="GO:0005524">
    <property type="term" value="F:ATP binding"/>
    <property type="evidence" value="ECO:0007669"/>
    <property type="project" value="InterPro"/>
</dbReference>
<gene>
    <name evidence="4" type="ORF">SAMN05216404_11665</name>
</gene>
<keyword evidence="4" id="KW-0670">Pyruvate</keyword>
<dbReference type="Proteomes" id="UP000183898">
    <property type="component" value="Unassembled WGS sequence"/>
</dbReference>
<protein>
    <submittedName>
        <fullName evidence="4">Pyruvate, water dikinase</fullName>
    </submittedName>
</protein>